<comment type="caution">
    <text evidence="6">The sequence shown here is derived from an EMBL/GenBank/DDBJ whole genome shotgun (WGS) entry which is preliminary data.</text>
</comment>
<dbReference type="InterPro" id="IPR050884">
    <property type="entry name" value="CNP_phosphodiesterase-III"/>
</dbReference>
<evidence type="ECO:0000313" key="6">
    <source>
        <dbReference type="EMBL" id="PZR05122.1"/>
    </source>
</evidence>
<organism evidence="6 7">
    <name type="scientific">Archangium gephyra</name>
    <dbReference type="NCBI Taxonomy" id="48"/>
    <lineage>
        <taxon>Bacteria</taxon>
        <taxon>Pseudomonadati</taxon>
        <taxon>Myxococcota</taxon>
        <taxon>Myxococcia</taxon>
        <taxon>Myxococcales</taxon>
        <taxon>Cystobacterineae</taxon>
        <taxon>Archangiaceae</taxon>
        <taxon>Archangium</taxon>
    </lineage>
</organism>
<evidence type="ECO:0000256" key="1">
    <source>
        <dbReference type="ARBA" id="ARBA00022723"/>
    </source>
</evidence>
<evidence type="ECO:0000256" key="2">
    <source>
        <dbReference type="ARBA" id="ARBA00022801"/>
    </source>
</evidence>
<evidence type="ECO:0000313" key="7">
    <source>
        <dbReference type="Proteomes" id="UP000249061"/>
    </source>
</evidence>
<dbReference type="PANTHER" id="PTHR42988:SF2">
    <property type="entry name" value="CYCLIC NUCLEOTIDE PHOSPHODIESTERASE CBUA0032-RELATED"/>
    <property type="match status" value="1"/>
</dbReference>
<dbReference type="GO" id="GO:0016787">
    <property type="term" value="F:hydrolase activity"/>
    <property type="evidence" value="ECO:0007669"/>
    <property type="project" value="UniProtKB-KW"/>
</dbReference>
<evidence type="ECO:0000256" key="3">
    <source>
        <dbReference type="ARBA" id="ARBA00023004"/>
    </source>
</evidence>
<dbReference type="Gene3D" id="3.60.21.10">
    <property type="match status" value="1"/>
</dbReference>
<dbReference type="EMBL" id="QFQP01000048">
    <property type="protein sequence ID" value="PZR05122.1"/>
    <property type="molecule type" value="Genomic_DNA"/>
</dbReference>
<feature type="domain" description="Calcineurin-like phosphoesterase" evidence="5">
    <location>
        <begin position="5"/>
        <end position="203"/>
    </location>
</feature>
<protein>
    <submittedName>
        <fullName evidence="6">Metallophosphoesterase</fullName>
    </submittedName>
</protein>
<evidence type="ECO:0000256" key="4">
    <source>
        <dbReference type="ARBA" id="ARBA00025742"/>
    </source>
</evidence>
<proteinExistence type="inferred from homology"/>
<keyword evidence="2" id="KW-0378">Hydrolase</keyword>
<dbReference type="GO" id="GO:0046872">
    <property type="term" value="F:metal ion binding"/>
    <property type="evidence" value="ECO:0007669"/>
    <property type="project" value="UniProtKB-KW"/>
</dbReference>
<dbReference type="Proteomes" id="UP000249061">
    <property type="component" value="Unassembled WGS sequence"/>
</dbReference>
<gene>
    <name evidence="6" type="ORF">DI536_33035</name>
</gene>
<accession>A0A2W5SQ79</accession>
<dbReference type="InterPro" id="IPR029052">
    <property type="entry name" value="Metallo-depent_PP-like"/>
</dbReference>
<dbReference type="SUPFAM" id="SSF56300">
    <property type="entry name" value="Metallo-dependent phosphatases"/>
    <property type="match status" value="1"/>
</dbReference>
<dbReference type="InterPro" id="IPR004843">
    <property type="entry name" value="Calcineurin-like_PHP"/>
</dbReference>
<evidence type="ECO:0000259" key="5">
    <source>
        <dbReference type="Pfam" id="PF00149"/>
    </source>
</evidence>
<dbReference type="Pfam" id="PF00149">
    <property type="entry name" value="Metallophos"/>
    <property type="match status" value="1"/>
</dbReference>
<dbReference type="PANTHER" id="PTHR42988">
    <property type="entry name" value="PHOSPHOHYDROLASE"/>
    <property type="match status" value="1"/>
</dbReference>
<dbReference type="AlphaFoldDB" id="A0A2W5SQ79"/>
<name>A0A2W5SQ79_9BACT</name>
<reference evidence="6 7" key="1">
    <citation type="submission" date="2017-08" db="EMBL/GenBank/DDBJ databases">
        <title>Infants hospitalized years apart are colonized by the same room-sourced microbial strains.</title>
        <authorList>
            <person name="Brooks B."/>
            <person name="Olm M.R."/>
            <person name="Firek B.A."/>
            <person name="Baker R."/>
            <person name="Thomas B.C."/>
            <person name="Morowitz M.J."/>
            <person name="Banfield J.F."/>
        </authorList>
    </citation>
    <scope>NUCLEOTIDE SEQUENCE [LARGE SCALE GENOMIC DNA]</scope>
    <source>
        <strain evidence="6">S2_003_000_R2_14</strain>
    </source>
</reference>
<comment type="similarity">
    <text evidence="4">Belongs to the cyclic nucleotide phosphodiesterase class-III family.</text>
</comment>
<keyword evidence="1" id="KW-0479">Metal-binding</keyword>
<keyword evidence="3" id="KW-0408">Iron</keyword>
<sequence>MEALMRLAHLSDLHLGERPEHLQAARALVRSLQEERVDHVVVTGDITHSGSIAEYEQWLEIFAPLLREKRITVVPGNHDVAGDGVAELLSDGLRVSVDAREGLFMICVDSTAPHNKSTFRSHGELCEQMLDSVDEALKRAPRGWTRAVLLHHHVLPMPVEGIGEWFAERFGWPHAAELPLGRELLRRVQGHVDLVLHGHKHVPRESVVGRLRVANAGCSTVLGAYRVFEHEGGEVSAGRWLHAGSALRPPLLARVLHGEPKVAA</sequence>